<dbReference type="CDD" id="cd11716">
    <property type="entry name" value="THUMP_ThiI"/>
    <property type="match status" value="1"/>
</dbReference>
<evidence type="ECO:0000256" key="15">
    <source>
        <dbReference type="ARBA" id="ARBA00075337"/>
    </source>
</evidence>
<keyword evidence="7 18" id="KW-0694">RNA-binding</keyword>
<keyword evidence="8 18" id="KW-0784">Thiamine biosynthesis</keyword>
<dbReference type="PANTHER" id="PTHR43209">
    <property type="entry name" value="TRNA SULFURTRANSFERASE"/>
    <property type="match status" value="1"/>
</dbReference>
<evidence type="ECO:0000256" key="18">
    <source>
        <dbReference type="HAMAP-Rule" id="MF_00021"/>
    </source>
</evidence>
<dbReference type="FunFam" id="3.40.50.620:FF:000053">
    <property type="entry name" value="Probable tRNA sulfurtransferase"/>
    <property type="match status" value="1"/>
</dbReference>
<dbReference type="EMBL" id="SRME01000005">
    <property type="protein sequence ID" value="TGG87342.1"/>
    <property type="molecule type" value="Genomic_DNA"/>
</dbReference>
<dbReference type="GO" id="GO:0004810">
    <property type="term" value="F:CCA tRNA nucleotidyltransferase activity"/>
    <property type="evidence" value="ECO:0007669"/>
    <property type="project" value="InterPro"/>
</dbReference>
<dbReference type="InterPro" id="IPR049962">
    <property type="entry name" value="THUMP_ThiI"/>
</dbReference>
<evidence type="ECO:0000256" key="12">
    <source>
        <dbReference type="ARBA" id="ARBA00061472"/>
    </source>
</evidence>
<dbReference type="NCBIfam" id="TIGR00342">
    <property type="entry name" value="tRNA uracil 4-sulfurtransferase ThiI"/>
    <property type="match status" value="1"/>
</dbReference>
<dbReference type="SUPFAM" id="SSF52402">
    <property type="entry name" value="Adenine nucleotide alpha hydrolases-like"/>
    <property type="match status" value="1"/>
</dbReference>
<dbReference type="Gene3D" id="3.40.50.620">
    <property type="entry name" value="HUPs"/>
    <property type="match status" value="1"/>
</dbReference>
<comment type="catalytic activity">
    <reaction evidence="9 18">
        <text>[ThiI sulfur-carrier protein]-S-sulfanyl-L-cysteine + a uridine in tRNA + 2 reduced [2Fe-2S]-[ferredoxin] + ATP + H(+) = [ThiI sulfur-carrier protein]-L-cysteine + a 4-thiouridine in tRNA + 2 oxidized [2Fe-2S]-[ferredoxin] + AMP + diphosphate</text>
        <dbReference type="Rhea" id="RHEA:24176"/>
        <dbReference type="Rhea" id="RHEA-COMP:10000"/>
        <dbReference type="Rhea" id="RHEA-COMP:10001"/>
        <dbReference type="Rhea" id="RHEA-COMP:13337"/>
        <dbReference type="Rhea" id="RHEA-COMP:13338"/>
        <dbReference type="Rhea" id="RHEA-COMP:13339"/>
        <dbReference type="Rhea" id="RHEA-COMP:13340"/>
        <dbReference type="ChEBI" id="CHEBI:15378"/>
        <dbReference type="ChEBI" id="CHEBI:29950"/>
        <dbReference type="ChEBI" id="CHEBI:30616"/>
        <dbReference type="ChEBI" id="CHEBI:33019"/>
        <dbReference type="ChEBI" id="CHEBI:33737"/>
        <dbReference type="ChEBI" id="CHEBI:33738"/>
        <dbReference type="ChEBI" id="CHEBI:61963"/>
        <dbReference type="ChEBI" id="CHEBI:65315"/>
        <dbReference type="ChEBI" id="CHEBI:136798"/>
        <dbReference type="ChEBI" id="CHEBI:456215"/>
        <dbReference type="EC" id="2.8.1.4"/>
    </reaction>
</comment>
<accession>A0A4Z0W2E6</accession>
<evidence type="ECO:0000256" key="7">
    <source>
        <dbReference type="ARBA" id="ARBA00022884"/>
    </source>
</evidence>
<dbReference type="UniPathway" id="UPA00060"/>
<sequence length="414" mass="47013">MEVNKLDFILIRTNEISLKNKNKGIFMNKLKENIEKMLEGKTKIKRINNRFYITPKKNLKSYDKDKIKDNLNKVFGIHSISFVHLVDKNMEDIKNKSYELVNDYIESHSIKTFKVEVKRADKSFEYTSIEFAALIGEKVLEKFKELKVDVKNPDMILYIDIRQEGVYLYSEKIKCAGGLPTGTSSKGTLLLSGGIDSPVAGTLMQKRGMVINAVSFHSPPFTGSKTVEKIIELAKKLSYYNSNPIDLYMVPLTKVQKAYKEIAGKNIVVLQRRSMMRIATKISDLTQTKLLITGESLGQVASQTVENLGSISDATEKIILRPLIGFDKEETIKLSKSYGFYDTSIKPQTDSCTIFLPSNPATKSKIPVLEKIENEIDNLFSLELEALNETKRYRIFKEEVQELNDFENILGGTL</sequence>
<dbReference type="CDD" id="cd01712">
    <property type="entry name" value="PPase_ThiI"/>
    <property type="match status" value="1"/>
</dbReference>
<comment type="similarity">
    <text evidence="12 18">Belongs to the ThiI family.</text>
</comment>
<evidence type="ECO:0000256" key="3">
    <source>
        <dbReference type="ARBA" id="ARBA00022555"/>
    </source>
</evidence>
<dbReference type="Pfam" id="PF22025">
    <property type="entry name" value="ThiI_fer"/>
    <property type="match status" value="1"/>
</dbReference>
<evidence type="ECO:0000259" key="19">
    <source>
        <dbReference type="PROSITE" id="PS51165"/>
    </source>
</evidence>
<comment type="caution">
    <text evidence="20">The sequence shown here is derived from an EMBL/GenBank/DDBJ whole genome shotgun (WGS) entry which is preliminary data.</text>
</comment>
<keyword evidence="3 18" id="KW-0820">tRNA-binding</keyword>
<keyword evidence="2 18" id="KW-0963">Cytoplasm</keyword>
<feature type="binding site" evidence="18">
    <location>
        <begin position="190"/>
        <end position="191"/>
    </location>
    <ligand>
        <name>ATP</name>
        <dbReference type="ChEBI" id="CHEBI:30616"/>
    </ligand>
</feature>
<gene>
    <name evidence="18 20" type="primary">thiI</name>
    <name evidence="20" type="ORF">E4650_08545</name>
</gene>
<proteinExistence type="inferred from homology"/>
<dbReference type="InterPro" id="IPR004114">
    <property type="entry name" value="THUMP_dom"/>
</dbReference>
<evidence type="ECO:0000256" key="13">
    <source>
        <dbReference type="ARBA" id="ARBA00066827"/>
    </source>
</evidence>
<name>A0A4Z0W2E6_9BACT</name>
<dbReference type="Pfam" id="PF02568">
    <property type="entry name" value="ThiI"/>
    <property type="match status" value="1"/>
</dbReference>
<reference evidence="20 21" key="1">
    <citation type="submission" date="2019-04" db="EMBL/GenBank/DDBJ databases">
        <title>Draft genome sequence data and analysis of a Fermenting Bacterium, Geotoga petraea strain HO-Geo1, isolated from heavy-oil petroleum reservoir in Russia.</title>
        <authorList>
            <person name="Grouzdev D.S."/>
            <person name="Semenova E.M."/>
            <person name="Sokolova D.S."/>
            <person name="Tourova T.P."/>
            <person name="Poltaraus A.B."/>
            <person name="Nazina T.N."/>
        </authorList>
    </citation>
    <scope>NUCLEOTIDE SEQUENCE [LARGE SCALE GENOMIC DNA]</scope>
    <source>
        <strain evidence="20 21">HO-Geo1</strain>
    </source>
</reference>
<evidence type="ECO:0000313" key="21">
    <source>
        <dbReference type="Proteomes" id="UP000297288"/>
    </source>
</evidence>
<evidence type="ECO:0000256" key="5">
    <source>
        <dbReference type="ARBA" id="ARBA00022741"/>
    </source>
</evidence>
<dbReference type="GO" id="GO:0052837">
    <property type="term" value="P:thiazole biosynthetic process"/>
    <property type="evidence" value="ECO:0007669"/>
    <property type="project" value="TreeGrafter"/>
</dbReference>
<keyword evidence="5 18" id="KW-0547">Nucleotide-binding</keyword>
<organism evidence="20 21">
    <name type="scientific">Geotoga petraea</name>
    <dbReference type="NCBI Taxonomy" id="28234"/>
    <lineage>
        <taxon>Bacteria</taxon>
        <taxon>Thermotogati</taxon>
        <taxon>Thermotogota</taxon>
        <taxon>Thermotogae</taxon>
        <taxon>Petrotogales</taxon>
        <taxon>Petrotogaceae</taxon>
        <taxon>Geotoga</taxon>
    </lineage>
</organism>
<dbReference type="InterPro" id="IPR003720">
    <property type="entry name" value="tRNA_STrfase"/>
</dbReference>
<dbReference type="InterPro" id="IPR014729">
    <property type="entry name" value="Rossmann-like_a/b/a_fold"/>
</dbReference>
<keyword evidence="4 18" id="KW-0808">Transferase</keyword>
<dbReference type="HAMAP" id="MF_00021">
    <property type="entry name" value="ThiI"/>
    <property type="match status" value="1"/>
</dbReference>
<evidence type="ECO:0000313" key="20">
    <source>
        <dbReference type="EMBL" id="TGG87342.1"/>
    </source>
</evidence>
<protein>
    <recommendedName>
        <fullName evidence="14 18">Probable tRNA sulfurtransferase</fullName>
        <ecNumber evidence="13 18">2.8.1.4</ecNumber>
    </recommendedName>
    <alternativeName>
        <fullName evidence="15 18">Sulfur carrier protein ThiS sulfurtransferase</fullName>
    </alternativeName>
    <alternativeName>
        <fullName evidence="16 18">Thiamine biosynthesis protein ThiI</fullName>
    </alternativeName>
    <alternativeName>
        <fullName evidence="17 18">tRNA 4-thiouridine synthase</fullName>
    </alternativeName>
</protein>
<feature type="binding site" evidence="18">
    <location>
        <begin position="215"/>
        <end position="216"/>
    </location>
    <ligand>
        <name>ATP</name>
        <dbReference type="ChEBI" id="CHEBI:30616"/>
    </ligand>
</feature>
<dbReference type="SUPFAM" id="SSF143437">
    <property type="entry name" value="THUMP domain-like"/>
    <property type="match status" value="1"/>
</dbReference>
<evidence type="ECO:0000256" key="16">
    <source>
        <dbReference type="ARBA" id="ARBA00077849"/>
    </source>
</evidence>
<dbReference type="EC" id="2.8.1.4" evidence="13 18"/>
<dbReference type="PROSITE" id="PS51165">
    <property type="entry name" value="THUMP"/>
    <property type="match status" value="1"/>
</dbReference>
<feature type="domain" description="THUMP" evidence="19">
    <location>
        <begin position="65"/>
        <end position="172"/>
    </location>
</feature>
<keyword evidence="6 18" id="KW-0067">ATP-binding</keyword>
<dbReference type="OrthoDB" id="9773948at2"/>
<evidence type="ECO:0000256" key="17">
    <source>
        <dbReference type="ARBA" id="ARBA00080570"/>
    </source>
</evidence>
<evidence type="ECO:0000256" key="6">
    <source>
        <dbReference type="ARBA" id="ARBA00022840"/>
    </source>
</evidence>
<evidence type="ECO:0000256" key="11">
    <source>
        <dbReference type="ARBA" id="ARBA00058382"/>
    </source>
</evidence>
<dbReference type="InterPro" id="IPR050102">
    <property type="entry name" value="tRNA_sulfurtransferase_ThiI"/>
</dbReference>
<dbReference type="InterPro" id="IPR020536">
    <property type="entry name" value="ThiI_AANH"/>
</dbReference>
<dbReference type="Pfam" id="PF02926">
    <property type="entry name" value="THUMP"/>
    <property type="match status" value="1"/>
</dbReference>
<dbReference type="Gene3D" id="3.30.2130.30">
    <property type="match status" value="1"/>
</dbReference>
<dbReference type="GO" id="GO:0009229">
    <property type="term" value="P:thiamine diphosphate biosynthetic process"/>
    <property type="evidence" value="ECO:0007669"/>
    <property type="project" value="UniProtKB-UniRule"/>
</dbReference>
<dbReference type="InterPro" id="IPR054173">
    <property type="entry name" value="ThiI_fer"/>
</dbReference>
<feature type="binding site" evidence="18">
    <location>
        <position position="303"/>
    </location>
    <ligand>
        <name>ATP</name>
        <dbReference type="ChEBI" id="CHEBI:30616"/>
    </ligand>
</feature>
<evidence type="ECO:0000256" key="4">
    <source>
        <dbReference type="ARBA" id="ARBA00022679"/>
    </source>
</evidence>
<dbReference type="GO" id="GO:0000049">
    <property type="term" value="F:tRNA binding"/>
    <property type="evidence" value="ECO:0007669"/>
    <property type="project" value="UniProtKB-UniRule"/>
</dbReference>
<dbReference type="GO" id="GO:0140741">
    <property type="term" value="F:tRNA-uracil-4 sulfurtransferase activity"/>
    <property type="evidence" value="ECO:0007669"/>
    <property type="project" value="UniProtKB-EC"/>
</dbReference>
<feature type="binding site" evidence="18">
    <location>
        <position position="294"/>
    </location>
    <ligand>
        <name>ATP</name>
        <dbReference type="ChEBI" id="CHEBI:30616"/>
    </ligand>
</feature>
<feature type="binding site" evidence="18">
    <location>
        <position position="272"/>
    </location>
    <ligand>
        <name>ATP</name>
        <dbReference type="ChEBI" id="CHEBI:30616"/>
    </ligand>
</feature>
<dbReference type="GO" id="GO:0005524">
    <property type="term" value="F:ATP binding"/>
    <property type="evidence" value="ECO:0007669"/>
    <property type="project" value="UniProtKB-UniRule"/>
</dbReference>
<evidence type="ECO:0000256" key="1">
    <source>
        <dbReference type="ARBA" id="ARBA00004496"/>
    </source>
</evidence>
<evidence type="ECO:0000256" key="8">
    <source>
        <dbReference type="ARBA" id="ARBA00022977"/>
    </source>
</evidence>
<dbReference type="GO" id="GO:0005829">
    <property type="term" value="C:cytosol"/>
    <property type="evidence" value="ECO:0007669"/>
    <property type="project" value="TreeGrafter"/>
</dbReference>
<dbReference type="GO" id="GO:0002937">
    <property type="term" value="P:tRNA 4-thiouridine biosynthesis"/>
    <property type="evidence" value="ECO:0007669"/>
    <property type="project" value="TreeGrafter"/>
</dbReference>
<dbReference type="Proteomes" id="UP000297288">
    <property type="component" value="Unassembled WGS sequence"/>
</dbReference>
<evidence type="ECO:0000256" key="2">
    <source>
        <dbReference type="ARBA" id="ARBA00022490"/>
    </source>
</evidence>
<dbReference type="AlphaFoldDB" id="A0A4Z0W2E6"/>
<evidence type="ECO:0000256" key="9">
    <source>
        <dbReference type="ARBA" id="ARBA00050570"/>
    </source>
</evidence>
<evidence type="ECO:0000256" key="14">
    <source>
        <dbReference type="ARBA" id="ARBA00071867"/>
    </source>
</evidence>
<comment type="catalytic activity">
    <reaction evidence="10 18">
        <text>[ThiS sulfur-carrier protein]-C-terminal Gly-Gly-AMP + S-sulfanyl-L-cysteinyl-[cysteine desulfurase] + AH2 = [ThiS sulfur-carrier protein]-C-terminal-Gly-aminoethanethioate + L-cysteinyl-[cysteine desulfurase] + A + AMP + 2 H(+)</text>
        <dbReference type="Rhea" id="RHEA:43340"/>
        <dbReference type="Rhea" id="RHEA-COMP:12157"/>
        <dbReference type="Rhea" id="RHEA-COMP:12158"/>
        <dbReference type="Rhea" id="RHEA-COMP:12910"/>
        <dbReference type="Rhea" id="RHEA-COMP:19908"/>
        <dbReference type="ChEBI" id="CHEBI:13193"/>
        <dbReference type="ChEBI" id="CHEBI:15378"/>
        <dbReference type="ChEBI" id="CHEBI:17499"/>
        <dbReference type="ChEBI" id="CHEBI:29950"/>
        <dbReference type="ChEBI" id="CHEBI:61963"/>
        <dbReference type="ChEBI" id="CHEBI:90618"/>
        <dbReference type="ChEBI" id="CHEBI:232372"/>
        <dbReference type="ChEBI" id="CHEBI:456215"/>
    </reaction>
</comment>
<dbReference type="PANTHER" id="PTHR43209:SF1">
    <property type="entry name" value="TRNA SULFURTRANSFERASE"/>
    <property type="match status" value="1"/>
</dbReference>
<comment type="subcellular location">
    <subcellularLocation>
        <location evidence="1 18">Cytoplasm</location>
    </subcellularLocation>
</comment>
<comment type="function">
    <text evidence="11 18">Catalyzes the ATP-dependent transfer of a sulfur to tRNA to produce 4-thiouridine in position 8 of tRNAs, which functions as a near-UV photosensor. Also catalyzes the transfer of sulfur to the sulfur carrier protein ThiS, forming ThiS-thiocarboxylate. This is a step in the synthesis of thiazole, in the thiamine biosynthesis pathway. The sulfur is donated as persulfide by IscS.</text>
</comment>
<evidence type="ECO:0000256" key="10">
    <source>
        <dbReference type="ARBA" id="ARBA00052330"/>
    </source>
</evidence>
<comment type="pathway">
    <text evidence="18">Cofactor biosynthesis; thiamine diphosphate biosynthesis.</text>
</comment>
<dbReference type="GO" id="GO:0009228">
    <property type="term" value="P:thiamine biosynthetic process"/>
    <property type="evidence" value="ECO:0007669"/>
    <property type="project" value="UniProtKB-KW"/>
</dbReference>
<dbReference type="SMART" id="SM00981">
    <property type="entry name" value="THUMP"/>
    <property type="match status" value="1"/>
</dbReference>
<dbReference type="InterPro" id="IPR049961">
    <property type="entry name" value="ThiI_N"/>
</dbReference>